<dbReference type="Proteomes" id="UP000324748">
    <property type="component" value="Unassembled WGS sequence"/>
</dbReference>
<keyword evidence="3" id="KW-1185">Reference proteome</keyword>
<name>A0A5B0MCZ1_PUCGR</name>
<evidence type="ECO:0000313" key="2">
    <source>
        <dbReference type="EMBL" id="KAA1074997.1"/>
    </source>
</evidence>
<accession>A0A5B0MCZ1</accession>
<reference evidence="2 3" key="1">
    <citation type="submission" date="2019-05" db="EMBL/GenBank/DDBJ databases">
        <title>Emergence of the Ug99 lineage of the wheat stem rust pathogen through somatic hybridization.</title>
        <authorList>
            <person name="Li F."/>
            <person name="Upadhyaya N.M."/>
            <person name="Sperschneider J."/>
            <person name="Matny O."/>
            <person name="Nguyen-Phuc H."/>
            <person name="Mago R."/>
            <person name="Raley C."/>
            <person name="Miller M.E."/>
            <person name="Silverstein K.A.T."/>
            <person name="Henningsen E."/>
            <person name="Hirsch C.D."/>
            <person name="Visser B."/>
            <person name="Pretorius Z.A."/>
            <person name="Steffenson B.J."/>
            <person name="Schwessinger B."/>
            <person name="Dodds P.N."/>
            <person name="Figueroa M."/>
        </authorList>
    </citation>
    <scope>NUCLEOTIDE SEQUENCE [LARGE SCALE GENOMIC DNA]</scope>
    <source>
        <strain evidence="2">21-0</strain>
    </source>
</reference>
<gene>
    <name evidence="2" type="ORF">PGT21_026734</name>
</gene>
<feature type="chain" id="PRO_5022673882" evidence="1">
    <location>
        <begin position="24"/>
        <end position="724"/>
    </location>
</feature>
<evidence type="ECO:0000256" key="1">
    <source>
        <dbReference type="SAM" id="SignalP"/>
    </source>
</evidence>
<protein>
    <submittedName>
        <fullName evidence="2">Uncharacterized protein</fullName>
    </submittedName>
</protein>
<dbReference type="OrthoDB" id="2516046at2759"/>
<keyword evidence="1" id="KW-0732">Signal</keyword>
<organism evidence="2 3">
    <name type="scientific">Puccinia graminis f. sp. tritici</name>
    <dbReference type="NCBI Taxonomy" id="56615"/>
    <lineage>
        <taxon>Eukaryota</taxon>
        <taxon>Fungi</taxon>
        <taxon>Dikarya</taxon>
        <taxon>Basidiomycota</taxon>
        <taxon>Pucciniomycotina</taxon>
        <taxon>Pucciniomycetes</taxon>
        <taxon>Pucciniales</taxon>
        <taxon>Pucciniaceae</taxon>
        <taxon>Puccinia</taxon>
    </lineage>
</organism>
<evidence type="ECO:0000313" key="3">
    <source>
        <dbReference type="Proteomes" id="UP000324748"/>
    </source>
</evidence>
<comment type="caution">
    <text evidence="2">The sequence shown here is derived from an EMBL/GenBank/DDBJ whole genome shotgun (WGS) entry which is preliminary data.</text>
</comment>
<feature type="signal peptide" evidence="1">
    <location>
        <begin position="1"/>
        <end position="23"/>
    </location>
</feature>
<sequence>MASSCWIAEMIILALSMLDTTCSGPTHLPSSSDFAMQLAEGYASHHSILKRPSSGQKYHKTDIGILPDGQSYDKVEECVKRPKLDIKFSTPAALLPPSCNMNDLHQLNFHCFKPEGESMTHYAWIAALVSSWSQKKMDRLSDHPPESALIYPNESPRKLLHDAFVSSDNFVNSMSKFHSIHLDRIINGMNVVFEGLCYMSTIFMSTFQDTTSDLAKAEQQQIFLRFMPFLRDLNTIAGSDVEKPHDLPTCFKLVIEYLKSGEDHAHAEFDSNSNSDQMFWKVKKYSNGPFGLISTPQTIKTQLIVHFLGSYYKSLNEAKWNLIFSEDLSFVKLFAKLKAIEINRKMLSTFKRNYQKWGADGSNNIFPWIDKLKCTDPGTLSENHNIIVSNLSMWDMSEFIQRSTAFSFNLDLNKESSLESNSVPIESFEDFNVDPKFYTWIISSTYPNHKLKKINSFPFGFQNDAGYLNIVDDINSKYHANEYQVANNTPTILPRVQNLNNLIEKTIRINYCFVYTFNNCEDNSVFLDDQKLLMEWFFEQVKQVIRIGTTNKLKGPEQDSSFNFQENDLLHNMLFGYLKTKLNTMNYLEETEGSSKKETSKDLPSHAFSCKLVIQILGNYYKQTNPEKWKALFNTDMEFLKLLVYSKSLRLSNYYRNIYSNWKHWKHISIFPWQNEISSYQLELIRSNRFGLIAACAKKTLEQVFYPLDKRPSSSASGKLRTGS</sequence>
<dbReference type="AlphaFoldDB" id="A0A5B0MCZ1"/>
<dbReference type="EMBL" id="VSWC01000157">
    <property type="protein sequence ID" value="KAA1074997.1"/>
    <property type="molecule type" value="Genomic_DNA"/>
</dbReference>
<proteinExistence type="predicted"/>